<dbReference type="Pfam" id="PF00106">
    <property type="entry name" value="adh_short"/>
    <property type="match status" value="1"/>
</dbReference>
<dbReference type="InterPro" id="IPR020904">
    <property type="entry name" value="Sc_DH/Rdtase_CS"/>
</dbReference>
<dbReference type="InterPro" id="IPR036291">
    <property type="entry name" value="NAD(P)-bd_dom_sf"/>
</dbReference>
<dbReference type="Proteomes" id="UP000230390">
    <property type="component" value="Unassembled WGS sequence"/>
</dbReference>
<dbReference type="SMART" id="SM00822">
    <property type="entry name" value="PKS_KR"/>
    <property type="match status" value="1"/>
</dbReference>
<keyword evidence="3" id="KW-0560">Oxidoreductase</keyword>
<sequence length="303" mass="32406">MRTKYALTDKVVWITGAAGGIGAASAKAIYDAGACLVLTDLTQTSVDALVAGMDCKRVLAQSLDVTDAYQTKSVVNCAVARFGRLDIAIANAAISWSGEPATLISCDEAEFERIVEVDFLGVWRTVKAALPEVLRNRGQIVVTSSIYAFINGMVNAPYAASKAAVESLGRSLRSELAGTGASASVLYPGWTSTPMAKVAFGGHPVATELLNTIMPAPARRPIPPEDVARALVEGLACRAPRIIVPPRWRPVSLLRGVLMLVTDEYIDRSAAMHRLVRRIDILSRSVHARAGNEMEKSVEQSTK</sequence>
<evidence type="ECO:0000256" key="4">
    <source>
        <dbReference type="RuleBase" id="RU000363"/>
    </source>
</evidence>
<evidence type="ECO:0000256" key="3">
    <source>
        <dbReference type="ARBA" id="ARBA00023002"/>
    </source>
</evidence>
<reference evidence="6 7" key="1">
    <citation type="submission" date="2017-10" db="EMBL/GenBank/DDBJ databases">
        <title>Massilia psychrophilum sp. nov., a novel purple-pigmented bacterium isolated from Tianshan glacier, Xinjiang Municipality, China.</title>
        <authorList>
            <person name="Wang H."/>
        </authorList>
    </citation>
    <scope>NUCLEOTIDE SEQUENCE [LARGE SCALE GENOMIC DNA]</scope>
    <source>
        <strain evidence="6 7">JCM 30074</strain>
    </source>
</reference>
<dbReference type="PANTHER" id="PTHR43391">
    <property type="entry name" value="RETINOL DEHYDROGENASE-RELATED"/>
    <property type="match status" value="1"/>
</dbReference>
<evidence type="ECO:0000313" key="7">
    <source>
        <dbReference type="Proteomes" id="UP000230390"/>
    </source>
</evidence>
<dbReference type="PRINTS" id="PR00081">
    <property type="entry name" value="GDHRDH"/>
</dbReference>
<accession>A0A2G8T9U4</accession>
<feature type="domain" description="Ketoreductase" evidence="5">
    <location>
        <begin position="10"/>
        <end position="193"/>
    </location>
</feature>
<gene>
    <name evidence="6" type="ORF">CR105_22175</name>
</gene>
<comment type="caution">
    <text evidence="6">The sequence shown here is derived from an EMBL/GenBank/DDBJ whole genome shotgun (WGS) entry which is preliminary data.</text>
</comment>
<dbReference type="CDD" id="cd05233">
    <property type="entry name" value="SDR_c"/>
    <property type="match status" value="1"/>
</dbReference>
<protein>
    <submittedName>
        <fullName evidence="6">Short-chain dehydrogenase</fullName>
    </submittedName>
</protein>
<dbReference type="Gene3D" id="3.40.50.720">
    <property type="entry name" value="NAD(P)-binding Rossmann-like Domain"/>
    <property type="match status" value="1"/>
</dbReference>
<dbReference type="OrthoDB" id="9803333at2"/>
<dbReference type="AlphaFoldDB" id="A0A2G8T9U4"/>
<name>A0A2G8T9U4_9BURK</name>
<proteinExistence type="inferred from homology"/>
<evidence type="ECO:0000256" key="1">
    <source>
        <dbReference type="ARBA" id="ARBA00006484"/>
    </source>
</evidence>
<evidence type="ECO:0000259" key="5">
    <source>
        <dbReference type="SMART" id="SM00822"/>
    </source>
</evidence>
<dbReference type="GO" id="GO:0016491">
    <property type="term" value="F:oxidoreductase activity"/>
    <property type="evidence" value="ECO:0007669"/>
    <property type="project" value="UniProtKB-KW"/>
</dbReference>
<keyword evidence="2" id="KW-0521">NADP</keyword>
<keyword evidence="7" id="KW-1185">Reference proteome</keyword>
<dbReference type="PANTHER" id="PTHR43391:SF14">
    <property type="entry name" value="DEHYDROGENASE_REDUCTASE SDR FAMILY PROTEIN 7-LIKE"/>
    <property type="match status" value="1"/>
</dbReference>
<comment type="similarity">
    <text evidence="1 4">Belongs to the short-chain dehydrogenases/reductases (SDR) family.</text>
</comment>
<dbReference type="InterPro" id="IPR057326">
    <property type="entry name" value="KR_dom"/>
</dbReference>
<dbReference type="PRINTS" id="PR00080">
    <property type="entry name" value="SDRFAMILY"/>
</dbReference>
<dbReference type="SUPFAM" id="SSF51735">
    <property type="entry name" value="NAD(P)-binding Rossmann-fold domains"/>
    <property type="match status" value="1"/>
</dbReference>
<dbReference type="InterPro" id="IPR002347">
    <property type="entry name" value="SDR_fam"/>
</dbReference>
<dbReference type="PROSITE" id="PS00061">
    <property type="entry name" value="ADH_SHORT"/>
    <property type="match status" value="1"/>
</dbReference>
<organism evidence="6 7">
    <name type="scientific">Massilia eurypsychrophila</name>
    <dbReference type="NCBI Taxonomy" id="1485217"/>
    <lineage>
        <taxon>Bacteria</taxon>
        <taxon>Pseudomonadati</taxon>
        <taxon>Pseudomonadota</taxon>
        <taxon>Betaproteobacteria</taxon>
        <taxon>Burkholderiales</taxon>
        <taxon>Oxalobacteraceae</taxon>
        <taxon>Telluria group</taxon>
        <taxon>Massilia</taxon>
    </lineage>
</organism>
<evidence type="ECO:0000256" key="2">
    <source>
        <dbReference type="ARBA" id="ARBA00022857"/>
    </source>
</evidence>
<evidence type="ECO:0000313" key="6">
    <source>
        <dbReference type="EMBL" id="PIL42820.1"/>
    </source>
</evidence>
<dbReference type="EMBL" id="PDOC01000020">
    <property type="protein sequence ID" value="PIL42820.1"/>
    <property type="molecule type" value="Genomic_DNA"/>
</dbReference>